<dbReference type="PANTHER" id="PTHR46743">
    <property type="entry name" value="TEICHOIC ACIDS EXPORT ATP-BINDING PROTEIN TAGH"/>
    <property type="match status" value="1"/>
</dbReference>
<dbReference type="SUPFAM" id="SSF52540">
    <property type="entry name" value="P-loop containing nucleoside triphosphate hydrolases"/>
    <property type="match status" value="1"/>
</dbReference>
<accession>A0A437MIQ5</accession>
<dbReference type="OrthoDB" id="9778870at2"/>
<evidence type="ECO:0000256" key="3">
    <source>
        <dbReference type="ARBA" id="ARBA00022741"/>
    </source>
</evidence>
<dbReference type="RefSeq" id="WP_127786767.1">
    <property type="nucleotide sequence ID" value="NZ_SACL01000002.1"/>
</dbReference>
<name>A0A437MIQ5_9PROT</name>
<dbReference type="InterPro" id="IPR027417">
    <property type="entry name" value="P-loop_NTPase"/>
</dbReference>
<dbReference type="Pfam" id="PF00005">
    <property type="entry name" value="ABC_tran"/>
    <property type="match status" value="1"/>
</dbReference>
<evidence type="ECO:0000259" key="5">
    <source>
        <dbReference type="PROSITE" id="PS50893"/>
    </source>
</evidence>
<evidence type="ECO:0000313" key="7">
    <source>
        <dbReference type="Proteomes" id="UP000282957"/>
    </source>
</evidence>
<gene>
    <name evidence="6" type="ORF">EOD42_06855</name>
</gene>
<dbReference type="SMART" id="SM00382">
    <property type="entry name" value="AAA"/>
    <property type="match status" value="1"/>
</dbReference>
<dbReference type="GO" id="GO:0016887">
    <property type="term" value="F:ATP hydrolysis activity"/>
    <property type="evidence" value="ECO:0007669"/>
    <property type="project" value="InterPro"/>
</dbReference>
<comment type="similarity">
    <text evidence="1">Belongs to the ABC transporter superfamily.</text>
</comment>
<evidence type="ECO:0000256" key="2">
    <source>
        <dbReference type="ARBA" id="ARBA00022448"/>
    </source>
</evidence>
<keyword evidence="2" id="KW-0813">Transport</keyword>
<sequence>MAAIHAEGLRVEFPLYHHSARSLKKSLVARSQGRVMVQALRGLGFEIGGGERVALVGPNGSGKSTLLRTLAGIYQPCAGRLRVEGGIGSMIDPMAGMDQFLTGRENIMLRGLYKGLSDRESRAVVDRVVAFSGLGEAIDLPVRGYSAGMNIRLAFAMATEMAPDILLMDEWFLAGDEDFMRRAETRLAELVRGAEIMVLATHDMAVVRQWCNRVIRLEQGVITADTRMPLLVAAE</sequence>
<comment type="caution">
    <text evidence="6">The sequence shown here is derived from an EMBL/GenBank/DDBJ whole genome shotgun (WGS) entry which is preliminary data.</text>
</comment>
<evidence type="ECO:0000313" key="6">
    <source>
        <dbReference type="EMBL" id="RVT97538.1"/>
    </source>
</evidence>
<protein>
    <submittedName>
        <fullName evidence="6">ABC transporter ATP-binding protein</fullName>
    </submittedName>
</protein>
<dbReference type="CDD" id="cd03220">
    <property type="entry name" value="ABC_KpsT_Wzt"/>
    <property type="match status" value="1"/>
</dbReference>
<dbReference type="GO" id="GO:0140359">
    <property type="term" value="F:ABC-type transporter activity"/>
    <property type="evidence" value="ECO:0007669"/>
    <property type="project" value="InterPro"/>
</dbReference>
<dbReference type="InterPro" id="IPR015860">
    <property type="entry name" value="ABC_transpr_TagH-like"/>
</dbReference>
<dbReference type="AlphaFoldDB" id="A0A437MIQ5"/>
<dbReference type="InterPro" id="IPR003439">
    <property type="entry name" value="ABC_transporter-like_ATP-bd"/>
</dbReference>
<keyword evidence="4 6" id="KW-0067">ATP-binding</keyword>
<dbReference type="PANTHER" id="PTHR46743:SF2">
    <property type="entry name" value="TEICHOIC ACIDS EXPORT ATP-BINDING PROTEIN TAGH"/>
    <property type="match status" value="1"/>
</dbReference>
<feature type="domain" description="ABC transporter" evidence="5">
    <location>
        <begin position="23"/>
        <end position="234"/>
    </location>
</feature>
<keyword evidence="3" id="KW-0547">Nucleotide-binding</keyword>
<keyword evidence="7" id="KW-1185">Reference proteome</keyword>
<dbReference type="Proteomes" id="UP000282957">
    <property type="component" value="Unassembled WGS sequence"/>
</dbReference>
<reference evidence="6 7" key="1">
    <citation type="submission" date="2019-01" db="EMBL/GenBank/DDBJ databases">
        <authorList>
            <person name="Chen W.-M."/>
        </authorList>
    </citation>
    <scope>NUCLEOTIDE SEQUENCE [LARGE SCALE GENOMIC DNA]</scope>
    <source>
        <strain evidence="6 7">CCP-6</strain>
    </source>
</reference>
<evidence type="ECO:0000256" key="1">
    <source>
        <dbReference type="ARBA" id="ARBA00005417"/>
    </source>
</evidence>
<evidence type="ECO:0000256" key="4">
    <source>
        <dbReference type="ARBA" id="ARBA00022840"/>
    </source>
</evidence>
<proteinExistence type="inferred from homology"/>
<dbReference type="EMBL" id="SACL01000002">
    <property type="protein sequence ID" value="RVT97538.1"/>
    <property type="molecule type" value="Genomic_DNA"/>
</dbReference>
<dbReference type="GO" id="GO:0016020">
    <property type="term" value="C:membrane"/>
    <property type="evidence" value="ECO:0007669"/>
    <property type="project" value="InterPro"/>
</dbReference>
<organism evidence="6 7">
    <name type="scientific">Rhodovarius crocodyli</name>
    <dbReference type="NCBI Taxonomy" id="1979269"/>
    <lineage>
        <taxon>Bacteria</taxon>
        <taxon>Pseudomonadati</taxon>
        <taxon>Pseudomonadota</taxon>
        <taxon>Alphaproteobacteria</taxon>
        <taxon>Acetobacterales</taxon>
        <taxon>Roseomonadaceae</taxon>
        <taxon>Rhodovarius</taxon>
    </lineage>
</organism>
<dbReference type="InterPro" id="IPR050683">
    <property type="entry name" value="Bact_Polysacc_Export_ATP-bd"/>
</dbReference>
<dbReference type="PROSITE" id="PS50893">
    <property type="entry name" value="ABC_TRANSPORTER_2"/>
    <property type="match status" value="1"/>
</dbReference>
<dbReference type="InterPro" id="IPR003593">
    <property type="entry name" value="AAA+_ATPase"/>
</dbReference>
<dbReference type="GO" id="GO:0005524">
    <property type="term" value="F:ATP binding"/>
    <property type="evidence" value="ECO:0007669"/>
    <property type="project" value="UniProtKB-KW"/>
</dbReference>
<dbReference type="Gene3D" id="3.40.50.300">
    <property type="entry name" value="P-loop containing nucleotide triphosphate hydrolases"/>
    <property type="match status" value="1"/>
</dbReference>